<evidence type="ECO:0000256" key="4">
    <source>
        <dbReference type="ARBA" id="ARBA00022475"/>
    </source>
</evidence>
<evidence type="ECO:0000256" key="3">
    <source>
        <dbReference type="ARBA" id="ARBA00022448"/>
    </source>
</evidence>
<evidence type="ECO:0000313" key="9">
    <source>
        <dbReference type="EMBL" id="QDH16343.1"/>
    </source>
</evidence>
<evidence type="ECO:0000256" key="1">
    <source>
        <dbReference type="ARBA" id="ARBA00004651"/>
    </source>
</evidence>
<feature type="transmembrane region" description="Helical" evidence="8">
    <location>
        <begin position="336"/>
        <end position="352"/>
    </location>
</feature>
<dbReference type="AlphaFoldDB" id="A0A4Y6UFL8"/>
<keyword evidence="4" id="KW-1003">Cell membrane</keyword>
<dbReference type="GO" id="GO:0005886">
    <property type="term" value="C:plasma membrane"/>
    <property type="evidence" value="ECO:0007669"/>
    <property type="project" value="UniProtKB-SubCell"/>
</dbReference>
<keyword evidence="6 8" id="KW-1133">Transmembrane helix</keyword>
<evidence type="ECO:0000256" key="7">
    <source>
        <dbReference type="ARBA" id="ARBA00023136"/>
    </source>
</evidence>
<feature type="transmembrane region" description="Helical" evidence="8">
    <location>
        <begin position="524"/>
        <end position="544"/>
    </location>
</feature>
<feature type="transmembrane region" description="Helical" evidence="8">
    <location>
        <begin position="359"/>
        <end position="379"/>
    </location>
</feature>
<reference evidence="9 10" key="1">
    <citation type="submission" date="2019-03" db="EMBL/GenBank/DDBJ databases">
        <title>The complete genome sequence of Swingsia samuiensis NBRC107927(T).</title>
        <authorList>
            <person name="Chua K.-O."/>
            <person name="Chan K.-G."/>
            <person name="See-Too W.-S."/>
        </authorList>
    </citation>
    <scope>NUCLEOTIDE SEQUENCE [LARGE SCALE GENOMIC DNA]</scope>
    <source>
        <strain evidence="9 10">AH83</strain>
    </source>
</reference>
<dbReference type="Gene3D" id="1.20.1640.10">
    <property type="entry name" value="Multidrug efflux transporter AcrB transmembrane domain"/>
    <property type="match status" value="2"/>
</dbReference>
<evidence type="ECO:0000313" key="10">
    <source>
        <dbReference type="Proteomes" id="UP000316313"/>
    </source>
</evidence>
<dbReference type="InterPro" id="IPR001036">
    <property type="entry name" value="Acrflvin-R"/>
</dbReference>
<dbReference type="OrthoDB" id="9758757at2"/>
<feature type="transmembrane region" description="Helical" evidence="8">
    <location>
        <begin position="887"/>
        <end position="905"/>
    </location>
</feature>
<dbReference type="SUPFAM" id="SSF82714">
    <property type="entry name" value="Multidrug efflux transporter AcrB TolC docking domain, DN and DC subdomains"/>
    <property type="match status" value="2"/>
</dbReference>
<dbReference type="SUPFAM" id="SSF82693">
    <property type="entry name" value="Multidrug efflux transporter AcrB pore domain, PN1, PN2, PC1 and PC2 subdomains"/>
    <property type="match status" value="3"/>
</dbReference>
<dbReference type="PRINTS" id="PR00702">
    <property type="entry name" value="ACRIFLAVINRP"/>
</dbReference>
<dbReference type="Gene3D" id="3.30.70.1440">
    <property type="entry name" value="Multidrug efflux transporter AcrB pore domain"/>
    <property type="match status" value="1"/>
</dbReference>
<dbReference type="PANTHER" id="PTHR32063">
    <property type="match status" value="1"/>
</dbReference>
<keyword evidence="10" id="KW-1185">Reference proteome</keyword>
<keyword evidence="3" id="KW-0813">Transport</keyword>
<feature type="transmembrane region" description="Helical" evidence="8">
    <location>
        <begin position="860"/>
        <end position="880"/>
    </location>
</feature>
<evidence type="ECO:0000256" key="8">
    <source>
        <dbReference type="SAM" id="Phobius"/>
    </source>
</evidence>
<keyword evidence="5 8" id="KW-0812">Transmembrane</keyword>
<dbReference type="PANTHER" id="PTHR32063:SF24">
    <property type="entry name" value="CATION EFFLUX SYSTEM (ACRB_ACRD_ACRF FAMILY)"/>
    <property type="match status" value="1"/>
</dbReference>
<dbReference type="Proteomes" id="UP000316313">
    <property type="component" value="Chromosome"/>
</dbReference>
<evidence type="ECO:0000256" key="2">
    <source>
        <dbReference type="ARBA" id="ARBA00010942"/>
    </source>
</evidence>
<evidence type="ECO:0000256" key="6">
    <source>
        <dbReference type="ARBA" id="ARBA00022989"/>
    </source>
</evidence>
<keyword evidence="7 8" id="KW-0472">Membrane</keyword>
<dbReference type="NCBIfam" id="TIGR00914">
    <property type="entry name" value="2A0601"/>
    <property type="match status" value="1"/>
</dbReference>
<dbReference type="RefSeq" id="WP_141459220.1">
    <property type="nucleotide sequence ID" value="NZ_CP038141.1"/>
</dbReference>
<dbReference type="GO" id="GO:0042910">
    <property type="term" value="F:xenobiotic transmembrane transporter activity"/>
    <property type="evidence" value="ECO:0007669"/>
    <property type="project" value="TreeGrafter"/>
</dbReference>
<feature type="transmembrane region" description="Helical" evidence="8">
    <location>
        <begin position="960"/>
        <end position="977"/>
    </location>
</feature>
<feature type="transmembrane region" description="Helical" evidence="8">
    <location>
        <begin position="989"/>
        <end position="1012"/>
    </location>
</feature>
<dbReference type="InterPro" id="IPR004763">
    <property type="entry name" value="CusA-like"/>
</dbReference>
<organism evidence="9 10">
    <name type="scientific">Swingsia samuiensis</name>
    <dbReference type="NCBI Taxonomy" id="1293412"/>
    <lineage>
        <taxon>Bacteria</taxon>
        <taxon>Pseudomonadati</taxon>
        <taxon>Pseudomonadota</taxon>
        <taxon>Alphaproteobacteria</taxon>
        <taxon>Acetobacterales</taxon>
        <taxon>Acetobacteraceae</taxon>
        <taxon>Swingsia</taxon>
    </lineage>
</organism>
<dbReference type="EMBL" id="CP038141">
    <property type="protein sequence ID" value="QDH16343.1"/>
    <property type="molecule type" value="Genomic_DNA"/>
</dbReference>
<feature type="transmembrane region" description="Helical" evidence="8">
    <location>
        <begin position="469"/>
        <end position="490"/>
    </location>
</feature>
<proteinExistence type="inferred from homology"/>
<accession>A0A4Y6UFL8</accession>
<dbReference type="Pfam" id="PF00873">
    <property type="entry name" value="ACR_tran"/>
    <property type="match status" value="1"/>
</dbReference>
<dbReference type="Gene3D" id="3.30.70.1430">
    <property type="entry name" value="Multidrug efflux transporter AcrB pore domain"/>
    <property type="match status" value="2"/>
</dbReference>
<dbReference type="Gene3D" id="3.30.70.1320">
    <property type="entry name" value="Multidrug efflux transporter AcrB pore domain like"/>
    <property type="match status" value="1"/>
</dbReference>
<dbReference type="KEGG" id="ssam:E3D00_01220"/>
<protein>
    <submittedName>
        <fullName evidence="9">Efflux RND transporter permease subunit</fullName>
    </submittedName>
</protein>
<sequence length="1020" mass="110163">MFDFFQRQRFFIFGLLVALCVGGIVAVNGLPVEPVPDISPRQVMVSATVPGLATEEVEKLLTFPMEVSFTGLPGVIDLRSVSRTGVAVVYLQFEDHTNIDFDRTLVAERLTTARDNIAVPHVSIQMGPRATGMGEIMQFQLVGPGYSLMDLNRVLQWNVIPQLKLLPGVADVNGNGGAEETYQVVLDPVRLRAYNVSVPEVYSAMDANNASAGGGWINHHAEQQVIIGRALINDLPSLGMIPVKMGKNGSVVRVKDVGRVVLGPRTRLGAATRDGKGEAVIGVVLMQDGASSNAVLSKINKTLPQIQHSLPPGMKIVPYYERSVLTEETISTVKENLVIGAFLVLFVLIVVLGDWRAALVISSAIPVALLCAFIGMRIFGVSANLLSLGAIDFGMIVDSSLVIIEHFLTIRQVEGEQRSVKDAAVQSARLVIRPVTFSIFVIIAVYLPILSLQGIEGKMFRPMAETVVMGLLTSLVYCFVCIPVLATVFLRHPVSEDHETRFIRFLRKYYDPALLWTEQHSRTVILGTTLLFILSMGLTFRLGGEFVPTLEEGSLAVAATRLPSASLDTVIEGVTREEKIIRSFPEVKTVVSNIGTAAIPTDPMGQNEADSFIILKPRSQWGSHHTTQSDLVRDMSAALKEKVPSASYEWSQPIQMRMDDLLSGVRTQLAISIYGDDLDELNGLAEQVSSVVNSVPGAADVALLGGGVMPFLHLDVDRDAAARYGVAVSDILDEITAIGGYVGKSVILNNSIIPVQVSLAHISVNSISKIEKLPIHRADGHGWVPLGSVCKVVSVDGWTRIDRDRVHRRIIVQANVRGRDVSSFVSQAQQAVQDKVKMPPGYQIVWAGQFQNLRSAVARLLLVLPIAFAVIFALLIAALGSVKASSLVFINLPIAATGGILALYVRGMPFSIAAGIGFIALFGVAILNGVVLVSQIRIFEKEGMNIRQASLEAAKARFRPVMATASVASLGFFPMAFSGSMGAEVEKPLATVVIGGLITSTLLTLIVFPTLYARVFKTVE</sequence>
<feature type="transmembrane region" description="Helical" evidence="8">
    <location>
        <begin position="911"/>
        <end position="939"/>
    </location>
</feature>
<name>A0A4Y6UFL8_9PROT</name>
<dbReference type="SUPFAM" id="SSF82866">
    <property type="entry name" value="Multidrug efflux transporter AcrB transmembrane domain"/>
    <property type="match status" value="2"/>
</dbReference>
<dbReference type="InterPro" id="IPR027463">
    <property type="entry name" value="AcrB_DN_DC_subdom"/>
</dbReference>
<dbReference type="Gene3D" id="3.30.2090.10">
    <property type="entry name" value="Multidrug efflux transporter AcrB TolC docking domain, DN and DC subdomains"/>
    <property type="match status" value="2"/>
</dbReference>
<comment type="subcellular location">
    <subcellularLocation>
        <location evidence="1">Cell membrane</location>
        <topology evidence="1">Multi-pass membrane protein</topology>
    </subcellularLocation>
</comment>
<feature type="transmembrane region" description="Helical" evidence="8">
    <location>
        <begin position="430"/>
        <end position="449"/>
    </location>
</feature>
<comment type="similarity">
    <text evidence="2">Belongs to the resistance-nodulation-cell division (RND) (TC 2.A.6) family.</text>
</comment>
<gene>
    <name evidence="9" type="ORF">E3D00_01220</name>
</gene>
<evidence type="ECO:0000256" key="5">
    <source>
        <dbReference type="ARBA" id="ARBA00022692"/>
    </source>
</evidence>
<dbReference type="GO" id="GO:0008324">
    <property type="term" value="F:monoatomic cation transmembrane transporter activity"/>
    <property type="evidence" value="ECO:0007669"/>
    <property type="project" value="InterPro"/>
</dbReference>